<dbReference type="Proteomes" id="UP000245629">
    <property type="component" value="Plasmid unnamed4"/>
</dbReference>
<dbReference type="PANTHER" id="PTHR42760:SF133">
    <property type="entry name" value="3-OXOACYL-[ACYL-CARRIER-PROTEIN] REDUCTASE"/>
    <property type="match status" value="1"/>
</dbReference>
<dbReference type="Pfam" id="PF13561">
    <property type="entry name" value="adh_short_C2"/>
    <property type="match status" value="1"/>
</dbReference>
<dbReference type="PANTHER" id="PTHR42760">
    <property type="entry name" value="SHORT-CHAIN DEHYDROGENASES/REDUCTASES FAMILY MEMBER"/>
    <property type="match status" value="1"/>
</dbReference>
<organism evidence="3 4">
    <name type="scientific">Azospirillum thermophilum</name>
    <dbReference type="NCBI Taxonomy" id="2202148"/>
    <lineage>
        <taxon>Bacteria</taxon>
        <taxon>Pseudomonadati</taxon>
        <taxon>Pseudomonadota</taxon>
        <taxon>Alphaproteobacteria</taxon>
        <taxon>Rhodospirillales</taxon>
        <taxon>Azospirillaceae</taxon>
        <taxon>Azospirillum</taxon>
    </lineage>
</organism>
<sequence length="276" mass="28741">MDPLLPDYRGLFDLTGKVAVVTGACGILGQHFCSALASHGATVAAVDLDAEAAARLAADLTGRFGTPAIGLACDVSRPDAVAEGVERVCGAFGRIDVLHNNAASKSASLDAFFEPAETFALETWREVMATNLDGMFLMAQAAGRRMVEQGGGSIIQTASIYGVVAPDPRIYEGSSYMGRPINTPPVYSASKAGVLGLTRHLAALWAPHGVRVNTLTPGGVESGQNDAFRERYGARVPLGRMAKAAEMVGALVWLASDASSYVTGQNIIVDGGLTAW</sequence>
<keyword evidence="4" id="KW-1185">Reference proteome</keyword>
<evidence type="ECO:0000313" key="3">
    <source>
        <dbReference type="EMBL" id="AWK90252.1"/>
    </source>
</evidence>
<dbReference type="PRINTS" id="PR00080">
    <property type="entry name" value="SDRFAMILY"/>
</dbReference>
<gene>
    <name evidence="3" type="ORF">DEW08_30035</name>
</gene>
<dbReference type="GO" id="GO:0016616">
    <property type="term" value="F:oxidoreductase activity, acting on the CH-OH group of donors, NAD or NADP as acceptor"/>
    <property type="evidence" value="ECO:0007669"/>
    <property type="project" value="TreeGrafter"/>
</dbReference>
<dbReference type="AlphaFoldDB" id="A0A2S2D0I3"/>
<dbReference type="PRINTS" id="PR00081">
    <property type="entry name" value="GDHRDH"/>
</dbReference>
<dbReference type="Gene3D" id="3.40.50.720">
    <property type="entry name" value="NAD(P)-binding Rossmann-like Domain"/>
    <property type="match status" value="1"/>
</dbReference>
<dbReference type="InterPro" id="IPR036291">
    <property type="entry name" value="NAD(P)-bd_dom_sf"/>
</dbReference>
<comment type="similarity">
    <text evidence="1">Belongs to the short-chain dehydrogenases/reductases (SDR) family.</text>
</comment>
<dbReference type="KEGG" id="azz:DEW08_30035"/>
<proteinExistence type="inferred from homology"/>
<name>A0A2S2D0I3_9PROT</name>
<evidence type="ECO:0000256" key="1">
    <source>
        <dbReference type="ARBA" id="ARBA00006484"/>
    </source>
</evidence>
<geneLocation type="plasmid" evidence="3 4">
    <name>unnamed4</name>
</geneLocation>
<dbReference type="SUPFAM" id="SSF51735">
    <property type="entry name" value="NAD(P)-binding Rossmann-fold domains"/>
    <property type="match status" value="1"/>
</dbReference>
<evidence type="ECO:0000256" key="2">
    <source>
        <dbReference type="ARBA" id="ARBA00023002"/>
    </source>
</evidence>
<dbReference type="RefSeq" id="WP_109334377.1">
    <property type="nucleotide sequence ID" value="NZ_CP029359.1"/>
</dbReference>
<keyword evidence="3" id="KW-0614">Plasmid</keyword>
<reference evidence="4" key="1">
    <citation type="submission" date="2018-05" db="EMBL/GenBank/DDBJ databases">
        <title>Azospirillum thermophila sp. nov., a novel isolated from hot spring.</title>
        <authorList>
            <person name="Zhao Z."/>
        </authorList>
    </citation>
    <scope>NUCLEOTIDE SEQUENCE [LARGE SCALE GENOMIC DNA]</scope>
    <source>
        <strain evidence="4">CFH 70021</strain>
        <plasmid evidence="4">unnamed4</plasmid>
    </source>
</reference>
<dbReference type="EMBL" id="CP029359">
    <property type="protein sequence ID" value="AWK90252.1"/>
    <property type="molecule type" value="Genomic_DNA"/>
</dbReference>
<dbReference type="InterPro" id="IPR002347">
    <property type="entry name" value="SDR_fam"/>
</dbReference>
<protein>
    <submittedName>
        <fullName evidence="3">Short-chain dehydrogenase</fullName>
    </submittedName>
</protein>
<evidence type="ECO:0000313" key="4">
    <source>
        <dbReference type="Proteomes" id="UP000245629"/>
    </source>
</evidence>
<dbReference type="OrthoDB" id="9803333at2"/>
<accession>A0A2S2D0I3</accession>
<dbReference type="FunFam" id="3.40.50.720:FF:000084">
    <property type="entry name" value="Short-chain dehydrogenase reductase"/>
    <property type="match status" value="1"/>
</dbReference>
<keyword evidence="2" id="KW-0560">Oxidoreductase</keyword>